<dbReference type="AlphaFoldDB" id="A0A1B8RRK2"/>
<protein>
    <recommendedName>
        <fullName evidence="1">N-acetyltransferase domain-containing protein</fullName>
    </recommendedName>
</protein>
<dbReference type="PANTHER" id="PTHR43415:SF3">
    <property type="entry name" value="GNAT-FAMILY ACETYLTRANSFERASE"/>
    <property type="match status" value="1"/>
</dbReference>
<dbReference type="GO" id="GO:0016747">
    <property type="term" value="F:acyltransferase activity, transferring groups other than amino-acyl groups"/>
    <property type="evidence" value="ECO:0007669"/>
    <property type="project" value="InterPro"/>
</dbReference>
<dbReference type="Pfam" id="PF13302">
    <property type="entry name" value="Acetyltransf_3"/>
    <property type="match status" value="1"/>
</dbReference>
<sequence length="175" mass="21025">MERVMNIKLRLIEKNDKEEYWKAGFENPDEEMLHYTATTEKVNFEIIDKFVDKLVDDEERRHFLIIEDGKIIGETSLMDIDFDSRICGFRIALFNKKYFGMGIGYRAVYETIKYAFEELKLHRIELEVFDYNKRAKRTYEKVGFKEEGRQRDGLFFKNEYHDVILMSILEGEFIA</sequence>
<dbReference type="OrthoDB" id="9795206at2"/>
<dbReference type="PANTHER" id="PTHR43415">
    <property type="entry name" value="SPERMIDINE N(1)-ACETYLTRANSFERASE"/>
    <property type="match status" value="1"/>
</dbReference>
<evidence type="ECO:0000313" key="2">
    <source>
        <dbReference type="EMBL" id="OBY11458.1"/>
    </source>
</evidence>
<dbReference type="eggNOG" id="COG1670">
    <property type="taxonomic scope" value="Bacteria"/>
</dbReference>
<dbReference type="Gene3D" id="3.40.630.30">
    <property type="match status" value="1"/>
</dbReference>
<dbReference type="SUPFAM" id="SSF55729">
    <property type="entry name" value="Acyl-CoA N-acyltransferases (Nat)"/>
    <property type="match status" value="1"/>
</dbReference>
<dbReference type="EMBL" id="MAPZ01000014">
    <property type="protein sequence ID" value="OBY11458.1"/>
    <property type="molecule type" value="Genomic_DNA"/>
</dbReference>
<evidence type="ECO:0000259" key="1">
    <source>
        <dbReference type="PROSITE" id="PS51186"/>
    </source>
</evidence>
<dbReference type="InterPro" id="IPR016181">
    <property type="entry name" value="Acyl_CoA_acyltransferase"/>
</dbReference>
<keyword evidence="3" id="KW-1185">Reference proteome</keyword>
<name>A0A1B8RRK2_9CLOT</name>
<feature type="domain" description="N-acetyltransferase" evidence="1">
    <location>
        <begin position="7"/>
        <end position="171"/>
    </location>
</feature>
<gene>
    <name evidence="2" type="ORF">CP373A1_05770</name>
</gene>
<dbReference type="PROSITE" id="PS51186">
    <property type="entry name" value="GNAT"/>
    <property type="match status" value="1"/>
</dbReference>
<accession>A0A1B8RRK2</accession>
<evidence type="ECO:0000313" key="3">
    <source>
        <dbReference type="Proteomes" id="UP000092714"/>
    </source>
</evidence>
<proteinExistence type="predicted"/>
<dbReference type="InterPro" id="IPR000182">
    <property type="entry name" value="GNAT_dom"/>
</dbReference>
<reference evidence="2 3" key="1">
    <citation type="submission" date="2016-06" db="EMBL/GenBank/DDBJ databases">
        <authorList>
            <person name="Kjaerup R.B."/>
            <person name="Dalgaard T.S."/>
            <person name="Juul-Madsen H.R."/>
        </authorList>
    </citation>
    <scope>NUCLEOTIDE SEQUENCE [LARGE SCALE GENOMIC DNA]</scope>
    <source>
        <strain evidence="2 3">373-A1</strain>
    </source>
</reference>
<comment type="caution">
    <text evidence="2">The sequence shown here is derived from an EMBL/GenBank/DDBJ whole genome shotgun (WGS) entry which is preliminary data.</text>
</comment>
<organism evidence="2 3">
    <name type="scientific">Clostridium paraputrificum</name>
    <dbReference type="NCBI Taxonomy" id="29363"/>
    <lineage>
        <taxon>Bacteria</taxon>
        <taxon>Bacillati</taxon>
        <taxon>Bacillota</taxon>
        <taxon>Clostridia</taxon>
        <taxon>Eubacteriales</taxon>
        <taxon>Clostridiaceae</taxon>
        <taxon>Clostridium</taxon>
    </lineage>
</organism>
<dbReference type="Proteomes" id="UP000092714">
    <property type="component" value="Unassembled WGS sequence"/>
</dbReference>